<proteinExistence type="inferred from homology"/>
<keyword evidence="8" id="KW-1185">Reference proteome</keyword>
<keyword evidence="2 4" id="KW-0813">Transport</keyword>
<gene>
    <name evidence="7" type="ORF">SAMN04488543_0443</name>
</gene>
<evidence type="ECO:0000313" key="8">
    <source>
        <dbReference type="Proteomes" id="UP000199092"/>
    </source>
</evidence>
<reference evidence="7 8" key="1">
    <citation type="submission" date="2016-10" db="EMBL/GenBank/DDBJ databases">
        <authorList>
            <person name="de Groot N.N."/>
        </authorList>
    </citation>
    <scope>NUCLEOTIDE SEQUENCE [LARGE SCALE GENOMIC DNA]</scope>
    <source>
        <strain evidence="7 8">DSM 21741</strain>
    </source>
</reference>
<dbReference type="PANTHER" id="PTHR42996:SF1">
    <property type="entry name" value="PHOSPHATE-BINDING PROTEIN PSTS"/>
    <property type="match status" value="1"/>
</dbReference>
<organism evidence="7 8">
    <name type="scientific">Friedmanniella luteola</name>
    <dbReference type="NCBI Taxonomy" id="546871"/>
    <lineage>
        <taxon>Bacteria</taxon>
        <taxon>Bacillati</taxon>
        <taxon>Actinomycetota</taxon>
        <taxon>Actinomycetes</taxon>
        <taxon>Propionibacteriales</taxon>
        <taxon>Nocardioidaceae</taxon>
        <taxon>Friedmanniella</taxon>
    </lineage>
</organism>
<dbReference type="PANTHER" id="PTHR42996">
    <property type="entry name" value="PHOSPHATE-BINDING PROTEIN PSTS"/>
    <property type="match status" value="1"/>
</dbReference>
<dbReference type="PIRSF" id="PIRSF002756">
    <property type="entry name" value="PstS"/>
    <property type="match status" value="1"/>
</dbReference>
<protein>
    <recommendedName>
        <fullName evidence="4">Phosphate-binding protein</fullName>
    </recommendedName>
</protein>
<evidence type="ECO:0000313" key="7">
    <source>
        <dbReference type="EMBL" id="SDR78129.1"/>
    </source>
</evidence>
<dbReference type="InterPro" id="IPR005673">
    <property type="entry name" value="ABC_phos-bd_PstS"/>
</dbReference>
<dbReference type="AlphaFoldDB" id="A0A1H1LWG8"/>
<feature type="chain" id="PRO_5009253897" description="Phosphate-binding protein" evidence="5">
    <location>
        <begin position="26"/>
        <end position="374"/>
    </location>
</feature>
<dbReference type="GO" id="GO:0042301">
    <property type="term" value="F:phosphate ion binding"/>
    <property type="evidence" value="ECO:0007669"/>
    <property type="project" value="InterPro"/>
</dbReference>
<evidence type="ECO:0000256" key="4">
    <source>
        <dbReference type="PIRNR" id="PIRNR002756"/>
    </source>
</evidence>
<dbReference type="InterPro" id="IPR050962">
    <property type="entry name" value="Phosphate-bind_PstS"/>
</dbReference>
<dbReference type="OrthoDB" id="9801510at2"/>
<dbReference type="PROSITE" id="PS51257">
    <property type="entry name" value="PROKAR_LIPOPROTEIN"/>
    <property type="match status" value="1"/>
</dbReference>
<dbReference type="STRING" id="546871.SAMN04488543_0443"/>
<dbReference type="EMBL" id="LT629749">
    <property type="protein sequence ID" value="SDR78129.1"/>
    <property type="molecule type" value="Genomic_DNA"/>
</dbReference>
<evidence type="ECO:0000256" key="2">
    <source>
        <dbReference type="ARBA" id="ARBA00022448"/>
    </source>
</evidence>
<evidence type="ECO:0000256" key="3">
    <source>
        <dbReference type="ARBA" id="ARBA00022592"/>
    </source>
</evidence>
<evidence type="ECO:0000259" key="6">
    <source>
        <dbReference type="Pfam" id="PF12849"/>
    </source>
</evidence>
<dbReference type="CDD" id="cd13565">
    <property type="entry name" value="PBP2_PstS"/>
    <property type="match status" value="1"/>
</dbReference>
<feature type="signal peptide" evidence="5">
    <location>
        <begin position="1"/>
        <end position="25"/>
    </location>
</feature>
<keyword evidence="3 4" id="KW-0592">Phosphate transport</keyword>
<keyword evidence="5" id="KW-0732">Signal</keyword>
<feature type="domain" description="PBP" evidence="6">
    <location>
        <begin position="42"/>
        <end position="343"/>
    </location>
</feature>
<evidence type="ECO:0000256" key="5">
    <source>
        <dbReference type="SAM" id="SignalP"/>
    </source>
</evidence>
<dbReference type="GO" id="GO:0043190">
    <property type="term" value="C:ATP-binding cassette (ABC) transporter complex"/>
    <property type="evidence" value="ECO:0007669"/>
    <property type="project" value="InterPro"/>
</dbReference>
<name>A0A1H1LWG8_9ACTN</name>
<comment type="similarity">
    <text evidence="1 4">Belongs to the PstS family.</text>
</comment>
<dbReference type="GO" id="GO:0035435">
    <property type="term" value="P:phosphate ion transmembrane transport"/>
    <property type="evidence" value="ECO:0007669"/>
    <property type="project" value="InterPro"/>
</dbReference>
<dbReference type="InterPro" id="IPR024370">
    <property type="entry name" value="PBP_domain"/>
</dbReference>
<accession>A0A1H1LWG8</accession>
<sequence length="374" mass="37490">MKISRLSVAACAAVASLSLGLSACAANEGGSGTEPAASGSGSAGTASLTGTLTGIGASSAATAQETWAAAFQTANPDVTVNYSPDGSGAGRDAFAGGGADFAGSDRALTAEEASAASLSSSRCADGSAAIDLPIYVSPIAVIYKLDGVDDLKLDAETLAGIFKGDIKTWDDAKIKALNEGATLPSTNITAVHRADDSGTTENFTDYLHTVAPSVWDAEPDGEWAYEGGEAAPQTSGVVDAVTNGNGTIGYADASKAGDLGVAEIKVGDKFLAPSAEAAAAVIDNSPRDTEGRSASDIVVKIDRKAEGDVYPVVLLSYAIACEKYEDPAVAAKVKGYLSYVASAKGQQDAVATAKMAPLSEKLSTEVEAAAAKIS</sequence>
<dbReference type="Gene3D" id="3.40.190.10">
    <property type="entry name" value="Periplasmic binding protein-like II"/>
    <property type="match status" value="2"/>
</dbReference>
<dbReference type="Proteomes" id="UP000199092">
    <property type="component" value="Chromosome I"/>
</dbReference>
<dbReference type="RefSeq" id="WP_091409555.1">
    <property type="nucleotide sequence ID" value="NZ_LT629749.1"/>
</dbReference>
<evidence type="ECO:0000256" key="1">
    <source>
        <dbReference type="ARBA" id="ARBA00008725"/>
    </source>
</evidence>
<dbReference type="Pfam" id="PF12849">
    <property type="entry name" value="PBP_like_2"/>
    <property type="match status" value="1"/>
</dbReference>
<dbReference type="SUPFAM" id="SSF53850">
    <property type="entry name" value="Periplasmic binding protein-like II"/>
    <property type="match status" value="1"/>
</dbReference>